<evidence type="ECO:0000313" key="3">
    <source>
        <dbReference type="Proteomes" id="UP001302676"/>
    </source>
</evidence>
<keyword evidence="3" id="KW-1185">Reference proteome</keyword>
<dbReference type="SUPFAM" id="SSF56112">
    <property type="entry name" value="Protein kinase-like (PK-like)"/>
    <property type="match status" value="1"/>
</dbReference>
<proteinExistence type="predicted"/>
<reference evidence="2" key="1">
    <citation type="journal article" date="2023" name="Mol. Phylogenet. Evol.">
        <title>Genome-scale phylogeny and comparative genomics of the fungal order Sordariales.</title>
        <authorList>
            <person name="Hensen N."/>
            <person name="Bonometti L."/>
            <person name="Westerberg I."/>
            <person name="Brannstrom I.O."/>
            <person name="Guillou S."/>
            <person name="Cros-Aarteil S."/>
            <person name="Calhoun S."/>
            <person name="Haridas S."/>
            <person name="Kuo A."/>
            <person name="Mondo S."/>
            <person name="Pangilinan J."/>
            <person name="Riley R."/>
            <person name="LaButti K."/>
            <person name="Andreopoulos B."/>
            <person name="Lipzen A."/>
            <person name="Chen C."/>
            <person name="Yan M."/>
            <person name="Daum C."/>
            <person name="Ng V."/>
            <person name="Clum A."/>
            <person name="Steindorff A."/>
            <person name="Ohm R.A."/>
            <person name="Martin F."/>
            <person name="Silar P."/>
            <person name="Natvig D.O."/>
            <person name="Lalanne C."/>
            <person name="Gautier V."/>
            <person name="Ament-Velasquez S.L."/>
            <person name="Kruys A."/>
            <person name="Hutchinson M.I."/>
            <person name="Powell A.J."/>
            <person name="Barry K."/>
            <person name="Miller A.N."/>
            <person name="Grigoriev I.V."/>
            <person name="Debuchy R."/>
            <person name="Gladieux P."/>
            <person name="Hiltunen Thoren M."/>
            <person name="Johannesson H."/>
        </authorList>
    </citation>
    <scope>NUCLEOTIDE SEQUENCE</scope>
    <source>
        <strain evidence="2">CBS 141.50</strain>
    </source>
</reference>
<dbReference type="AlphaFoldDB" id="A0AAN6V2E7"/>
<dbReference type="GeneID" id="87817381"/>
<accession>A0AAN6V2E7</accession>
<name>A0AAN6V2E7_9PEZI</name>
<comment type="caution">
    <text evidence="2">The sequence shown here is derived from an EMBL/GenBank/DDBJ whole genome shotgun (WGS) entry which is preliminary data.</text>
</comment>
<feature type="compositionally biased region" description="Basic and acidic residues" evidence="1">
    <location>
        <begin position="258"/>
        <end position="271"/>
    </location>
</feature>
<gene>
    <name evidence="2" type="ORF">C8A04DRAFT_28758</name>
</gene>
<dbReference type="EMBL" id="MU853585">
    <property type="protein sequence ID" value="KAK4143563.1"/>
    <property type="molecule type" value="Genomic_DNA"/>
</dbReference>
<protein>
    <recommendedName>
        <fullName evidence="4">Protein kinase domain-containing protein</fullName>
    </recommendedName>
</protein>
<evidence type="ECO:0000256" key="1">
    <source>
        <dbReference type="SAM" id="MobiDB-lite"/>
    </source>
</evidence>
<sequence>MSSDSELGSHQFKLGRQTVTASGTWADNVHPNVLRLHIHRTPFDEYMHCIFSKLPPVFLRLLFHVFPLWTLPRTFIVKKQKPNWDEEFENEKRMYERLRPLQGSTIPICFGEVVFEDRRALILSDVGNLSLCDKPAWRRDQQQISDMLDDAFRALTRFGVEYGDLKLDNFHITSTPSGEKIVIVDLESVEQLDPSCTPERAIVYSCDQLLRFWANAVEAEREEMGELNRPPVIRPRAPVWPRGDFPRPPRPPRLPELSSKDRRRLEEQKNV</sequence>
<dbReference type="RefSeq" id="XP_062636934.1">
    <property type="nucleotide sequence ID" value="XM_062780768.1"/>
</dbReference>
<feature type="region of interest" description="Disordered" evidence="1">
    <location>
        <begin position="231"/>
        <end position="271"/>
    </location>
</feature>
<dbReference type="InterPro" id="IPR011009">
    <property type="entry name" value="Kinase-like_dom_sf"/>
</dbReference>
<evidence type="ECO:0008006" key="4">
    <source>
        <dbReference type="Google" id="ProtNLM"/>
    </source>
</evidence>
<evidence type="ECO:0000313" key="2">
    <source>
        <dbReference type="EMBL" id="KAK4143563.1"/>
    </source>
</evidence>
<organism evidence="2 3">
    <name type="scientific">Dichotomopilus funicola</name>
    <dbReference type="NCBI Taxonomy" id="1934379"/>
    <lineage>
        <taxon>Eukaryota</taxon>
        <taxon>Fungi</taxon>
        <taxon>Dikarya</taxon>
        <taxon>Ascomycota</taxon>
        <taxon>Pezizomycotina</taxon>
        <taxon>Sordariomycetes</taxon>
        <taxon>Sordariomycetidae</taxon>
        <taxon>Sordariales</taxon>
        <taxon>Chaetomiaceae</taxon>
        <taxon>Dichotomopilus</taxon>
    </lineage>
</organism>
<reference evidence="2" key="2">
    <citation type="submission" date="2023-05" db="EMBL/GenBank/DDBJ databases">
        <authorList>
            <consortium name="Lawrence Berkeley National Laboratory"/>
            <person name="Steindorff A."/>
            <person name="Hensen N."/>
            <person name="Bonometti L."/>
            <person name="Westerberg I."/>
            <person name="Brannstrom I.O."/>
            <person name="Guillou S."/>
            <person name="Cros-Aarteil S."/>
            <person name="Calhoun S."/>
            <person name="Haridas S."/>
            <person name="Kuo A."/>
            <person name="Mondo S."/>
            <person name="Pangilinan J."/>
            <person name="Riley R."/>
            <person name="Labutti K."/>
            <person name="Andreopoulos B."/>
            <person name="Lipzen A."/>
            <person name="Chen C."/>
            <person name="Yanf M."/>
            <person name="Daum C."/>
            <person name="Ng V."/>
            <person name="Clum A."/>
            <person name="Ohm R."/>
            <person name="Martin F."/>
            <person name="Silar P."/>
            <person name="Natvig D."/>
            <person name="Lalanne C."/>
            <person name="Gautier V."/>
            <person name="Ament-Velasquez S.L."/>
            <person name="Kruys A."/>
            <person name="Hutchinson M.I."/>
            <person name="Powell A.J."/>
            <person name="Barry K."/>
            <person name="Miller A.N."/>
            <person name="Grigoriev I.V."/>
            <person name="Debuchy R."/>
            <person name="Gladieux P."/>
            <person name="Thoren M.H."/>
            <person name="Johannesson H."/>
        </authorList>
    </citation>
    <scope>NUCLEOTIDE SEQUENCE</scope>
    <source>
        <strain evidence="2">CBS 141.50</strain>
    </source>
</reference>
<dbReference type="Proteomes" id="UP001302676">
    <property type="component" value="Unassembled WGS sequence"/>
</dbReference>